<feature type="region of interest" description="Disordered" evidence="7">
    <location>
        <begin position="521"/>
        <end position="583"/>
    </location>
</feature>
<dbReference type="InterPro" id="IPR008984">
    <property type="entry name" value="SMAD_FHA_dom_sf"/>
</dbReference>
<dbReference type="Gene3D" id="3.30.40.10">
    <property type="entry name" value="Zinc/RING finger domain, C3HC4 (zinc finger)"/>
    <property type="match status" value="1"/>
</dbReference>
<feature type="compositionally biased region" description="Low complexity" evidence="7">
    <location>
        <begin position="22"/>
        <end position="37"/>
    </location>
</feature>
<organism evidence="10 11">
    <name type="scientific">Umbelopsis vinacea</name>
    <dbReference type="NCBI Taxonomy" id="44442"/>
    <lineage>
        <taxon>Eukaryota</taxon>
        <taxon>Fungi</taxon>
        <taxon>Fungi incertae sedis</taxon>
        <taxon>Mucoromycota</taxon>
        <taxon>Mucoromycotina</taxon>
        <taxon>Umbelopsidomycetes</taxon>
        <taxon>Umbelopsidales</taxon>
        <taxon>Umbelopsidaceae</taxon>
        <taxon>Umbelopsis</taxon>
    </lineage>
</organism>
<dbReference type="SUPFAM" id="SSF49879">
    <property type="entry name" value="SMAD/FHA domain"/>
    <property type="match status" value="1"/>
</dbReference>
<evidence type="ECO:0000259" key="9">
    <source>
        <dbReference type="PROSITE" id="PS50089"/>
    </source>
</evidence>
<dbReference type="PROSITE" id="PS50089">
    <property type="entry name" value="ZF_RING_2"/>
    <property type="match status" value="1"/>
</dbReference>
<dbReference type="PROSITE" id="PS50006">
    <property type="entry name" value="FHA_DOMAIN"/>
    <property type="match status" value="1"/>
</dbReference>
<dbReference type="SUPFAM" id="SSF57850">
    <property type="entry name" value="RING/U-box"/>
    <property type="match status" value="1"/>
</dbReference>
<evidence type="ECO:0000256" key="5">
    <source>
        <dbReference type="ARBA" id="ARBA00022833"/>
    </source>
</evidence>
<feature type="region of interest" description="Disordered" evidence="7">
    <location>
        <begin position="207"/>
        <end position="239"/>
    </location>
</feature>
<dbReference type="GO" id="GO:0000151">
    <property type="term" value="C:ubiquitin ligase complex"/>
    <property type="evidence" value="ECO:0007669"/>
    <property type="project" value="TreeGrafter"/>
</dbReference>
<keyword evidence="3 6" id="KW-0863">Zinc-finger</keyword>
<evidence type="ECO:0000313" key="10">
    <source>
        <dbReference type="EMBL" id="KAG2189483.1"/>
    </source>
</evidence>
<dbReference type="InterPro" id="IPR000253">
    <property type="entry name" value="FHA_dom"/>
</dbReference>
<dbReference type="InterPro" id="IPR013083">
    <property type="entry name" value="Znf_RING/FYVE/PHD"/>
</dbReference>
<feature type="compositionally biased region" description="Polar residues" evidence="7">
    <location>
        <begin position="1"/>
        <end position="12"/>
    </location>
</feature>
<dbReference type="GO" id="GO:0016567">
    <property type="term" value="P:protein ubiquitination"/>
    <property type="evidence" value="ECO:0007669"/>
    <property type="project" value="TreeGrafter"/>
</dbReference>
<comment type="caution">
    <text evidence="10">The sequence shown here is derived from an EMBL/GenBank/DDBJ whole genome shotgun (WGS) entry which is preliminary data.</text>
</comment>
<evidence type="ECO:0000256" key="7">
    <source>
        <dbReference type="SAM" id="MobiDB-lite"/>
    </source>
</evidence>
<feature type="domain" description="FHA" evidence="8">
    <location>
        <begin position="86"/>
        <end position="140"/>
    </location>
</feature>
<dbReference type="GO" id="GO:0061630">
    <property type="term" value="F:ubiquitin protein ligase activity"/>
    <property type="evidence" value="ECO:0007669"/>
    <property type="project" value="TreeGrafter"/>
</dbReference>
<evidence type="ECO:0000313" key="11">
    <source>
        <dbReference type="Proteomes" id="UP000612746"/>
    </source>
</evidence>
<dbReference type="OrthoDB" id="2401460at2759"/>
<feature type="compositionally biased region" description="Polar residues" evidence="7">
    <location>
        <begin position="551"/>
        <end position="574"/>
    </location>
</feature>
<feature type="compositionally biased region" description="Polar residues" evidence="7">
    <location>
        <begin position="531"/>
        <end position="540"/>
    </location>
</feature>
<dbReference type="EMBL" id="JAEPRA010000001">
    <property type="protein sequence ID" value="KAG2189483.1"/>
    <property type="molecule type" value="Genomic_DNA"/>
</dbReference>
<evidence type="ECO:0000256" key="6">
    <source>
        <dbReference type="PROSITE-ProRule" id="PRU00175"/>
    </source>
</evidence>
<feature type="compositionally biased region" description="Polar residues" evidence="7">
    <location>
        <begin position="467"/>
        <end position="497"/>
    </location>
</feature>
<evidence type="ECO:0000259" key="8">
    <source>
        <dbReference type="PROSITE" id="PS50006"/>
    </source>
</evidence>
<keyword evidence="1" id="KW-0808">Transferase</keyword>
<dbReference type="Pfam" id="PF00498">
    <property type="entry name" value="FHA"/>
    <property type="match status" value="1"/>
</dbReference>
<dbReference type="Proteomes" id="UP000612746">
    <property type="component" value="Unassembled WGS sequence"/>
</dbReference>
<dbReference type="AlphaFoldDB" id="A0A8H7QBI0"/>
<dbReference type="PANTHER" id="PTHR15067:SF7">
    <property type="entry name" value="E3 UBIQUITIN-PROTEIN LIGASE DMA1-RELATED"/>
    <property type="match status" value="1"/>
</dbReference>
<dbReference type="SMART" id="SM00240">
    <property type="entry name" value="FHA"/>
    <property type="match status" value="1"/>
</dbReference>
<accession>A0A8H7QBI0</accession>
<feature type="compositionally biased region" description="Basic and acidic residues" evidence="7">
    <location>
        <begin position="541"/>
        <end position="550"/>
    </location>
</feature>
<keyword evidence="2" id="KW-0479">Metal-binding</keyword>
<keyword evidence="5" id="KW-0862">Zinc</keyword>
<sequence>MTSRLTRTFSGNRRQRRHQEMPSISTAATAITAEPSPTSAPPVSSPFNAISETKPPHVRIVPSLEAPGQSLIFSVIEMDLENGNLVKIGRFTDRRNLPNRVTFRSKVVSRAHAEMWSEGRKIFMRDTKSSSGTFLNNIRLSPPGQESKPVELKDGDIVQLGVDYQGGAEEIYRSVKMKFEINRTWQQKANPFSLNALNNLRSLGGTPNTITRTSSNASPAISQDNDTSLPATTNNSTSPIPPPAQVEIEECCICLFAIAPFQALFLAPCSHTYHYKCIRPLLVQNHPAFSCPICRTYADLEANVAVEAEEVLEMYGLGQDSDHPATASITNIRPPSLRAIASTTSLNHYPVRQNSIVSNDAHVPYPMDSDSAHPETQALGGLPISQSIPAIRNGTVGIREAMAHTLVESSQYGMTERMRLNSLSSEENILHDDDRRQTIIQRDDDENDDILGLQSDVDNLRDATSGGFMTNTSTSLPTSAVSSPLTPSTSRSMQRRPSATGIVGKLRNVILEKRRLSSGIESPVNAELQDDASSTGSGMHTRNDSIHRNDSSSMDSASYPNLRNDMSSPSQEFQETTDEHSGT</sequence>
<gene>
    <name evidence="10" type="ORF">INT44_004625</name>
</gene>
<dbReference type="PANTHER" id="PTHR15067">
    <property type="entry name" value="E3 UBIQUITIN-PROTEIN LIGASE RNF8"/>
    <property type="match status" value="1"/>
</dbReference>
<feature type="compositionally biased region" description="Polar residues" evidence="7">
    <location>
        <begin position="207"/>
        <end position="229"/>
    </location>
</feature>
<dbReference type="Gene3D" id="2.60.200.20">
    <property type="match status" value="1"/>
</dbReference>
<keyword evidence="11" id="KW-1185">Reference proteome</keyword>
<name>A0A8H7QBI0_9FUNG</name>
<feature type="region of interest" description="Disordered" evidence="7">
    <location>
        <begin position="463"/>
        <end position="501"/>
    </location>
</feature>
<protein>
    <recommendedName>
        <fullName evidence="12">SMAD/FHA domain-containing protein</fullName>
    </recommendedName>
</protein>
<evidence type="ECO:0000256" key="4">
    <source>
        <dbReference type="ARBA" id="ARBA00022786"/>
    </source>
</evidence>
<proteinExistence type="predicted"/>
<dbReference type="GO" id="GO:0008270">
    <property type="term" value="F:zinc ion binding"/>
    <property type="evidence" value="ECO:0007669"/>
    <property type="project" value="UniProtKB-KW"/>
</dbReference>
<evidence type="ECO:0000256" key="2">
    <source>
        <dbReference type="ARBA" id="ARBA00022723"/>
    </source>
</evidence>
<dbReference type="GO" id="GO:0005829">
    <property type="term" value="C:cytosol"/>
    <property type="evidence" value="ECO:0007669"/>
    <property type="project" value="TreeGrafter"/>
</dbReference>
<evidence type="ECO:0000256" key="3">
    <source>
        <dbReference type="ARBA" id="ARBA00022771"/>
    </source>
</evidence>
<evidence type="ECO:0008006" key="12">
    <source>
        <dbReference type="Google" id="ProtNLM"/>
    </source>
</evidence>
<dbReference type="GO" id="GO:0032153">
    <property type="term" value="C:cell division site"/>
    <property type="evidence" value="ECO:0007669"/>
    <property type="project" value="TreeGrafter"/>
</dbReference>
<feature type="domain" description="RING-type" evidence="9">
    <location>
        <begin position="251"/>
        <end position="295"/>
    </location>
</feature>
<keyword evidence="4" id="KW-0833">Ubl conjugation pathway</keyword>
<dbReference type="SMART" id="SM00184">
    <property type="entry name" value="RING"/>
    <property type="match status" value="1"/>
</dbReference>
<reference evidence="10" key="1">
    <citation type="submission" date="2020-12" db="EMBL/GenBank/DDBJ databases">
        <title>Metabolic potential, ecology and presence of endohyphal bacteria is reflected in genomic diversity of Mucoromycotina.</title>
        <authorList>
            <person name="Muszewska A."/>
            <person name="Okrasinska A."/>
            <person name="Steczkiewicz K."/>
            <person name="Drgas O."/>
            <person name="Orlowska M."/>
            <person name="Perlinska-Lenart U."/>
            <person name="Aleksandrzak-Piekarczyk T."/>
            <person name="Szatraj K."/>
            <person name="Zielenkiewicz U."/>
            <person name="Pilsyk S."/>
            <person name="Malc E."/>
            <person name="Mieczkowski P."/>
            <person name="Kruszewska J.S."/>
            <person name="Biernat P."/>
            <person name="Pawlowska J."/>
        </authorList>
    </citation>
    <scope>NUCLEOTIDE SEQUENCE</scope>
    <source>
        <strain evidence="10">WA0000051536</strain>
    </source>
</reference>
<feature type="region of interest" description="Disordered" evidence="7">
    <location>
        <begin position="1"/>
        <end position="44"/>
    </location>
</feature>
<dbReference type="Pfam" id="PF17123">
    <property type="entry name" value="zf-RING_11"/>
    <property type="match status" value="1"/>
</dbReference>
<evidence type="ECO:0000256" key="1">
    <source>
        <dbReference type="ARBA" id="ARBA00022679"/>
    </source>
</evidence>
<dbReference type="InterPro" id="IPR001841">
    <property type="entry name" value="Znf_RING"/>
</dbReference>
<dbReference type="GO" id="GO:0006511">
    <property type="term" value="P:ubiquitin-dependent protein catabolic process"/>
    <property type="evidence" value="ECO:0007669"/>
    <property type="project" value="TreeGrafter"/>
</dbReference>